<sequence>MTAEEVAECMLTQREGEEQNLSSLQRLRQFGSYIFSPRGLEEDGRRLFRTIIPCYEDTNSTAKHFQIGKEDFNGRIYFLLLHLWSLHCALQKSVSEFRVPAILREQQFTSLGFCVSLDEAFEDEKGFPAGQLAHRLWVTVFEAAESKRESSELIELTTYALRARSFALQLSRDALIQGTFRWPTWPPVEAC</sequence>
<evidence type="ECO:0000259" key="1">
    <source>
        <dbReference type="Pfam" id="PF03981"/>
    </source>
</evidence>
<dbReference type="AlphaFoldDB" id="U6MND7"/>
<evidence type="ECO:0000313" key="3">
    <source>
        <dbReference type="Proteomes" id="UP000030754"/>
    </source>
</evidence>
<proteinExistence type="predicted"/>
<feature type="domain" description="Ubiquinol-cytochrome c chaperone" evidence="1">
    <location>
        <begin position="92"/>
        <end position="182"/>
    </location>
</feature>
<accession>U6MND7</accession>
<dbReference type="VEuPathDB" id="ToxoDB:ENH_00036740"/>
<name>U6MND7_9EIME</name>
<keyword evidence="3" id="KW-1185">Reference proteome</keyword>
<dbReference type="Pfam" id="PF03981">
    <property type="entry name" value="Ubiq_cyt_C_chap"/>
    <property type="match status" value="1"/>
</dbReference>
<evidence type="ECO:0000313" key="2">
    <source>
        <dbReference type="EMBL" id="CDJ63175.1"/>
    </source>
</evidence>
<organism evidence="2 3">
    <name type="scientific">Eimeria necatrix</name>
    <dbReference type="NCBI Taxonomy" id="51315"/>
    <lineage>
        <taxon>Eukaryota</taxon>
        <taxon>Sar</taxon>
        <taxon>Alveolata</taxon>
        <taxon>Apicomplexa</taxon>
        <taxon>Conoidasida</taxon>
        <taxon>Coccidia</taxon>
        <taxon>Eucoccidiorida</taxon>
        <taxon>Eimeriorina</taxon>
        <taxon>Eimeriidae</taxon>
        <taxon>Eimeria</taxon>
    </lineage>
</organism>
<dbReference type="OrthoDB" id="346923at2759"/>
<dbReference type="Proteomes" id="UP000030754">
    <property type="component" value="Unassembled WGS sequence"/>
</dbReference>
<dbReference type="GeneID" id="25473836"/>
<dbReference type="InterPro" id="IPR021150">
    <property type="entry name" value="Ubiq_cyt_c_chap"/>
</dbReference>
<dbReference type="RefSeq" id="XP_013440537.1">
    <property type="nucleotide sequence ID" value="XM_013585083.1"/>
</dbReference>
<protein>
    <recommendedName>
        <fullName evidence="1">Ubiquinol-cytochrome c chaperone domain-containing protein</fullName>
    </recommendedName>
</protein>
<reference evidence="2" key="2">
    <citation type="submission" date="2013-10" db="EMBL/GenBank/DDBJ databases">
        <authorList>
            <person name="Aslett M."/>
        </authorList>
    </citation>
    <scope>NUCLEOTIDE SEQUENCE [LARGE SCALE GENOMIC DNA]</scope>
    <source>
        <strain evidence="2">Houghton</strain>
    </source>
</reference>
<reference evidence="2" key="1">
    <citation type="submission" date="2013-10" db="EMBL/GenBank/DDBJ databases">
        <title>Genomic analysis of the causative agents of coccidiosis in chickens.</title>
        <authorList>
            <person name="Reid A.J."/>
            <person name="Blake D."/>
            <person name="Billington K."/>
            <person name="Browne H."/>
            <person name="Dunn M."/>
            <person name="Hung S."/>
            <person name="Kawahara F."/>
            <person name="Miranda-Saavedra D."/>
            <person name="Mourier T."/>
            <person name="Nagra H."/>
            <person name="Otto T.D."/>
            <person name="Rawlings N."/>
            <person name="Sanchez A."/>
            <person name="Sanders M."/>
            <person name="Subramaniam C."/>
            <person name="Tay Y."/>
            <person name="Dear P."/>
            <person name="Doerig C."/>
            <person name="Gruber A."/>
            <person name="Parkinson J."/>
            <person name="Shirley M."/>
            <person name="Wan K.L."/>
            <person name="Berriman M."/>
            <person name="Tomley F."/>
            <person name="Pain A."/>
        </authorList>
    </citation>
    <scope>NUCLEOTIDE SEQUENCE [LARGE SCALE GENOMIC DNA]</scope>
    <source>
        <strain evidence="2">Houghton</strain>
    </source>
</reference>
<gene>
    <name evidence="2" type="ORF">ENH_00036740</name>
</gene>
<dbReference type="EMBL" id="HG722734">
    <property type="protein sequence ID" value="CDJ63175.1"/>
    <property type="molecule type" value="Genomic_DNA"/>
</dbReference>